<protein>
    <recommendedName>
        <fullName evidence="4">PEP-CTERM protein-sorting domain-containing protein</fullName>
    </recommendedName>
</protein>
<dbReference type="EMBL" id="SJPS01000001">
    <property type="protein sequence ID" value="TWU29852.1"/>
    <property type="molecule type" value="Genomic_DNA"/>
</dbReference>
<feature type="chain" id="PRO_5022727123" description="PEP-CTERM protein-sorting domain-containing protein" evidence="1">
    <location>
        <begin position="27"/>
        <end position="218"/>
    </location>
</feature>
<evidence type="ECO:0000313" key="2">
    <source>
        <dbReference type="EMBL" id="TWU29852.1"/>
    </source>
</evidence>
<evidence type="ECO:0008006" key="4">
    <source>
        <dbReference type="Google" id="ProtNLM"/>
    </source>
</evidence>
<feature type="signal peptide" evidence="1">
    <location>
        <begin position="1"/>
        <end position="26"/>
    </location>
</feature>
<evidence type="ECO:0000313" key="3">
    <source>
        <dbReference type="Proteomes" id="UP000318437"/>
    </source>
</evidence>
<proteinExistence type="predicted"/>
<dbReference type="Proteomes" id="UP000318437">
    <property type="component" value="Unassembled WGS sequence"/>
</dbReference>
<dbReference type="RefSeq" id="WP_146447814.1">
    <property type="nucleotide sequence ID" value="NZ_SJPS01000001.1"/>
</dbReference>
<accession>A0A5C6CYZ7</accession>
<keyword evidence="1" id="KW-0732">Signal</keyword>
<dbReference type="OrthoDB" id="9820991at2"/>
<keyword evidence="3" id="KW-1185">Reference proteome</keyword>
<evidence type="ECO:0000256" key="1">
    <source>
        <dbReference type="SAM" id="SignalP"/>
    </source>
</evidence>
<organism evidence="2 3">
    <name type="scientific">Bythopirellula polymerisocia</name>
    <dbReference type="NCBI Taxonomy" id="2528003"/>
    <lineage>
        <taxon>Bacteria</taxon>
        <taxon>Pseudomonadati</taxon>
        <taxon>Planctomycetota</taxon>
        <taxon>Planctomycetia</taxon>
        <taxon>Pirellulales</taxon>
        <taxon>Lacipirellulaceae</taxon>
        <taxon>Bythopirellula</taxon>
    </lineage>
</organism>
<comment type="caution">
    <text evidence="2">The sequence shown here is derived from an EMBL/GenBank/DDBJ whole genome shotgun (WGS) entry which is preliminary data.</text>
</comment>
<name>A0A5C6CYZ7_9BACT</name>
<dbReference type="AlphaFoldDB" id="A0A5C6CYZ7"/>
<sequence length="218" mass="22797" precursor="true">MIRILRRILLAFVSVIVLTISTPHSASGGVAVDSVLLESEAVAGEDMDSFSETEFGFYNAIASFSVGIGEDYLASGVVSADFYQSPLGPTLGVQLDTLATAFTRPGSNYSASVSASAAISFSTNSDSRLYIPEPSVGVILTRVSDSLPIVLIDGAFLSAGSYQLFAEIYSSPNPDGESTDSAAGLITLRLIPEPKAGVMLVLFGMIFFSQRPPAGCDC</sequence>
<reference evidence="2 3" key="1">
    <citation type="submission" date="2019-02" db="EMBL/GenBank/DDBJ databases">
        <title>Deep-cultivation of Planctomycetes and their phenomic and genomic characterization uncovers novel biology.</title>
        <authorList>
            <person name="Wiegand S."/>
            <person name="Jogler M."/>
            <person name="Boedeker C."/>
            <person name="Pinto D."/>
            <person name="Vollmers J."/>
            <person name="Rivas-Marin E."/>
            <person name="Kohn T."/>
            <person name="Peeters S.H."/>
            <person name="Heuer A."/>
            <person name="Rast P."/>
            <person name="Oberbeckmann S."/>
            <person name="Bunk B."/>
            <person name="Jeske O."/>
            <person name="Meyerdierks A."/>
            <person name="Storesund J.E."/>
            <person name="Kallscheuer N."/>
            <person name="Luecker S."/>
            <person name="Lage O.M."/>
            <person name="Pohl T."/>
            <person name="Merkel B.J."/>
            <person name="Hornburger P."/>
            <person name="Mueller R.-W."/>
            <person name="Bruemmer F."/>
            <person name="Labrenz M."/>
            <person name="Spormann A.M."/>
            <person name="Op Den Camp H."/>
            <person name="Overmann J."/>
            <person name="Amann R."/>
            <person name="Jetten M.S.M."/>
            <person name="Mascher T."/>
            <person name="Medema M.H."/>
            <person name="Devos D.P."/>
            <person name="Kaster A.-K."/>
            <person name="Ovreas L."/>
            <person name="Rohde M."/>
            <person name="Galperin M.Y."/>
            <person name="Jogler C."/>
        </authorList>
    </citation>
    <scope>NUCLEOTIDE SEQUENCE [LARGE SCALE GENOMIC DNA]</scope>
    <source>
        <strain evidence="2 3">Pla144</strain>
    </source>
</reference>
<gene>
    <name evidence="2" type="ORF">Pla144_06320</name>
</gene>